<keyword evidence="8" id="KW-0506">mRNA capping</keyword>
<feature type="domain" description="mRNA triphosphatase Cet1-like" evidence="10">
    <location>
        <begin position="549"/>
        <end position="799"/>
    </location>
</feature>
<dbReference type="Proteomes" id="UP001239445">
    <property type="component" value="Unassembled WGS sequence"/>
</dbReference>
<organism evidence="11 12">
    <name type="scientific">Echria macrotheca</name>
    <dbReference type="NCBI Taxonomy" id="438768"/>
    <lineage>
        <taxon>Eukaryota</taxon>
        <taxon>Fungi</taxon>
        <taxon>Dikarya</taxon>
        <taxon>Ascomycota</taxon>
        <taxon>Pezizomycotina</taxon>
        <taxon>Sordariomycetes</taxon>
        <taxon>Sordariomycetidae</taxon>
        <taxon>Sordariales</taxon>
        <taxon>Schizotheciaceae</taxon>
        <taxon>Echria</taxon>
    </lineage>
</organism>
<evidence type="ECO:0000256" key="2">
    <source>
        <dbReference type="ARBA" id="ARBA00004123"/>
    </source>
</evidence>
<dbReference type="AlphaFoldDB" id="A0AAJ0B780"/>
<dbReference type="EMBL" id="MU839838">
    <property type="protein sequence ID" value="KAK1752978.1"/>
    <property type="molecule type" value="Genomic_DNA"/>
</dbReference>
<keyword evidence="5 8" id="KW-0378">Hydrolase</keyword>
<comment type="caution">
    <text evidence="11">The sequence shown here is derived from an EMBL/GenBank/DDBJ whole genome shotgun (WGS) entry which is preliminary data.</text>
</comment>
<feature type="compositionally biased region" description="Low complexity" evidence="9">
    <location>
        <begin position="196"/>
        <end position="223"/>
    </location>
</feature>
<keyword evidence="4 8" id="KW-0507">mRNA processing</keyword>
<evidence type="ECO:0000256" key="4">
    <source>
        <dbReference type="ARBA" id="ARBA00022664"/>
    </source>
</evidence>
<comment type="subunit">
    <text evidence="8">Heterodimer. The mRNA-capping enzyme is composed of two separate chains alpha and beta, respectively a mRNA guanylyltransferase and an mRNA 5'-triphosphate monophosphatase.</text>
</comment>
<evidence type="ECO:0000259" key="10">
    <source>
        <dbReference type="Pfam" id="PF02940"/>
    </source>
</evidence>
<feature type="compositionally biased region" description="Basic and acidic residues" evidence="9">
    <location>
        <begin position="397"/>
        <end position="415"/>
    </location>
</feature>
<reference evidence="11" key="1">
    <citation type="submission" date="2023-06" db="EMBL/GenBank/DDBJ databases">
        <title>Genome-scale phylogeny and comparative genomics of the fungal order Sordariales.</title>
        <authorList>
            <consortium name="Lawrence Berkeley National Laboratory"/>
            <person name="Hensen N."/>
            <person name="Bonometti L."/>
            <person name="Westerberg I."/>
            <person name="Brannstrom I.O."/>
            <person name="Guillou S."/>
            <person name="Cros-Aarteil S."/>
            <person name="Calhoun S."/>
            <person name="Haridas S."/>
            <person name="Kuo A."/>
            <person name="Mondo S."/>
            <person name="Pangilinan J."/>
            <person name="Riley R."/>
            <person name="Labutti K."/>
            <person name="Andreopoulos B."/>
            <person name="Lipzen A."/>
            <person name="Chen C."/>
            <person name="Yanf M."/>
            <person name="Daum C."/>
            <person name="Ng V."/>
            <person name="Clum A."/>
            <person name="Steindorff A."/>
            <person name="Ohm R."/>
            <person name="Martin F."/>
            <person name="Silar P."/>
            <person name="Natvig D."/>
            <person name="Lalanne C."/>
            <person name="Gautier V."/>
            <person name="Ament-Velasquez S.L."/>
            <person name="Kruys A."/>
            <person name="Hutchinson M.I."/>
            <person name="Powell A.J."/>
            <person name="Barry K."/>
            <person name="Miller A.N."/>
            <person name="Grigoriev I.V."/>
            <person name="Debuchy R."/>
            <person name="Gladieux P."/>
            <person name="Thoren M.H."/>
            <person name="Johannesson H."/>
        </authorList>
    </citation>
    <scope>NUCLEOTIDE SEQUENCE</scope>
    <source>
        <strain evidence="11">PSN4</strain>
    </source>
</reference>
<evidence type="ECO:0000256" key="3">
    <source>
        <dbReference type="ARBA" id="ARBA00006345"/>
    </source>
</evidence>
<comment type="catalytic activity">
    <reaction evidence="7">
        <text>a 5'-end triphospho-ribonucleoside in mRNA + H2O = a 5'-end diphospho-ribonucleoside in mRNA + phosphate + H(+)</text>
        <dbReference type="Rhea" id="RHEA:67004"/>
        <dbReference type="Rhea" id="RHEA-COMP:17164"/>
        <dbReference type="Rhea" id="RHEA-COMP:17165"/>
        <dbReference type="ChEBI" id="CHEBI:15377"/>
        <dbReference type="ChEBI" id="CHEBI:15378"/>
        <dbReference type="ChEBI" id="CHEBI:43474"/>
        <dbReference type="ChEBI" id="CHEBI:167616"/>
        <dbReference type="ChEBI" id="CHEBI:167618"/>
        <dbReference type="EC" id="3.6.1.74"/>
    </reaction>
    <physiologicalReaction direction="left-to-right" evidence="7">
        <dbReference type="Rhea" id="RHEA:67005"/>
    </physiologicalReaction>
</comment>
<dbReference type="GO" id="GO:0140818">
    <property type="term" value="F:mRNA 5'-triphosphate monophosphatase activity"/>
    <property type="evidence" value="ECO:0007669"/>
    <property type="project" value="UniProtKB-EC"/>
</dbReference>
<gene>
    <name evidence="11" type="ORF">QBC47DRAFT_50457</name>
</gene>
<dbReference type="CDD" id="cd07470">
    <property type="entry name" value="CYTH-like_mRNA_RTPase"/>
    <property type="match status" value="1"/>
</dbReference>
<dbReference type="Pfam" id="PF02940">
    <property type="entry name" value="mRNA_triPase"/>
    <property type="match status" value="1"/>
</dbReference>
<dbReference type="EC" id="3.6.1.74" evidence="8"/>
<evidence type="ECO:0000256" key="1">
    <source>
        <dbReference type="ARBA" id="ARBA00001946"/>
    </source>
</evidence>
<evidence type="ECO:0000256" key="9">
    <source>
        <dbReference type="SAM" id="MobiDB-lite"/>
    </source>
</evidence>
<keyword evidence="12" id="KW-1185">Reference proteome</keyword>
<feature type="compositionally biased region" description="Pro residues" evidence="9">
    <location>
        <begin position="67"/>
        <end position="99"/>
    </location>
</feature>
<protein>
    <recommendedName>
        <fullName evidence="8">mRNA-capping enzyme subunit beta</fullName>
        <ecNumber evidence="8">3.6.1.74</ecNumber>
    </recommendedName>
    <alternativeName>
        <fullName evidence="8">mRNA 5'-phosphatase</fullName>
    </alternativeName>
    <alternativeName>
        <fullName evidence="8">mRNA 5'-triphosphate monophosphatase</fullName>
    </alternativeName>
</protein>
<feature type="compositionally biased region" description="Polar residues" evidence="9">
    <location>
        <begin position="267"/>
        <end position="285"/>
    </location>
</feature>
<feature type="compositionally biased region" description="Low complexity" evidence="9">
    <location>
        <begin position="305"/>
        <end position="318"/>
    </location>
</feature>
<dbReference type="InterPro" id="IPR004206">
    <property type="entry name" value="mRNA_triPase_Cet1"/>
</dbReference>
<dbReference type="GO" id="GO:0004651">
    <property type="term" value="F:polynucleotide 5'-phosphatase activity"/>
    <property type="evidence" value="ECO:0007669"/>
    <property type="project" value="UniProtKB-UniRule"/>
</dbReference>
<dbReference type="InterPro" id="IPR040343">
    <property type="entry name" value="Cet1/Ctl1"/>
</dbReference>
<feature type="region of interest" description="Disordered" evidence="9">
    <location>
        <begin position="1"/>
        <end position="432"/>
    </location>
</feature>
<comment type="similarity">
    <text evidence="3 8">Belongs to the fungal TPase family.</text>
</comment>
<feature type="compositionally biased region" description="Polar residues" evidence="9">
    <location>
        <begin position="37"/>
        <end position="54"/>
    </location>
</feature>
<dbReference type="PANTHER" id="PTHR28118">
    <property type="entry name" value="POLYNUCLEOTIDE 5'-TRIPHOSPHATASE-RELATED"/>
    <property type="match status" value="1"/>
</dbReference>
<evidence type="ECO:0000313" key="11">
    <source>
        <dbReference type="EMBL" id="KAK1752978.1"/>
    </source>
</evidence>
<evidence type="ECO:0000256" key="6">
    <source>
        <dbReference type="ARBA" id="ARBA00023242"/>
    </source>
</evidence>
<proteinExistence type="inferred from homology"/>
<sequence>MDLRGMLNDNGPSASTPSKPPPPIQHAPPPPMPSTPVQTNSHQPFRDYSQTQPSPGRHISLDYGLQPAPPGAYASPPPPYQTPSGPYPNRPAPPPPPPLQQIAPNDLRSPSIASGPGPSPYRQTPTSSISAASGGYPFPPQQTPTSPVQRQQYPPLSAYHRDSFPQPSVPVGMTGPPGSVSYMQGQQVPQTPPVATPGGHAYPHQRSQSTHSTPTPTSAQSQHAQYGAPFVQGSPVATHHPLPQMEPQPHRPSSQPPTPVAAPLSRPGQTLNFSQPPSPYQQRGAATSYPHANAHNHISPPPPVASSLPPSLSRHPSSTIYDPLSQDPHRRSQSHGDRDRSISVSPKTRVPSLPTSADRPGTSISDSDPRHPYPSPAMNTITKPVLDAERAVTPAKRKLEDRELHLDELERREVRPPPFEDMNGRPPRPDIPHATIARVQSHQPQQPLQKKRRIYKNPPVWAQTLRGGQVPSNPNHTLYRPVQHGAPQINGKADSLSSRHASPEEKRAMPAPQQPAAGPPPPAVLEPNPLESLLGPWEPSITPEVPQSGITKAVADFLFQNILLHSDLNQIKSLGVNFEIEAKLGTLVDRHTGQRVNFGVMTECVVRDSSDLNFRSSMSEAQHQAYNQFLNSEVTQAYPLNKANQGRPRPRLEIKYKHRYEIDKFFELPPHVRDRTLPACVAMPLAARKHGAKVRVTHDARTNELLAKIVKARVADINIHFPEYTLDCRISINLEMDWNGSVAELEQMATATRTSPSRNKDRLSYKHGPYQIDLTQVTQVPQGPNNSRQDKEHELEIEVAPEVLIDQGNRVKEGKPHAYVELVEGFINNIRVLGREASNFSA</sequence>
<keyword evidence="6 8" id="KW-0539">Nucleus</keyword>
<feature type="compositionally biased region" description="Polar residues" evidence="9">
    <location>
        <begin position="121"/>
        <end position="131"/>
    </location>
</feature>
<name>A0AAJ0B780_9PEZI</name>
<dbReference type="Gene3D" id="3.20.100.10">
    <property type="entry name" value="mRNA triphosphatase Cet1-like"/>
    <property type="match status" value="1"/>
</dbReference>
<feature type="compositionally biased region" description="Pro residues" evidence="9">
    <location>
        <begin position="18"/>
        <end position="34"/>
    </location>
</feature>
<evidence type="ECO:0000256" key="5">
    <source>
        <dbReference type="ARBA" id="ARBA00022801"/>
    </source>
</evidence>
<dbReference type="InterPro" id="IPR033469">
    <property type="entry name" value="CYTH-like_dom_sf"/>
</dbReference>
<comment type="cofactor">
    <cofactor evidence="1 8">
        <name>Mg(2+)</name>
        <dbReference type="ChEBI" id="CHEBI:18420"/>
    </cofactor>
</comment>
<dbReference type="InterPro" id="IPR037009">
    <property type="entry name" value="mRNA_triPase_Cet1_sf"/>
</dbReference>
<feature type="region of interest" description="Disordered" evidence="9">
    <location>
        <begin position="480"/>
        <end position="525"/>
    </location>
</feature>
<feature type="compositionally biased region" description="Polar residues" evidence="9">
    <location>
        <begin position="143"/>
        <end position="154"/>
    </location>
</feature>
<comment type="subcellular location">
    <subcellularLocation>
        <location evidence="2 8">Nucleus</location>
    </subcellularLocation>
</comment>
<evidence type="ECO:0000256" key="8">
    <source>
        <dbReference type="RuleBase" id="RU367053"/>
    </source>
</evidence>
<evidence type="ECO:0000313" key="12">
    <source>
        <dbReference type="Proteomes" id="UP001239445"/>
    </source>
</evidence>
<dbReference type="GO" id="GO:0031533">
    <property type="term" value="C:mRNA capping enzyme complex"/>
    <property type="evidence" value="ECO:0007669"/>
    <property type="project" value="UniProtKB-UniRule"/>
</dbReference>
<dbReference type="SUPFAM" id="SSF55154">
    <property type="entry name" value="CYTH-like phosphatases"/>
    <property type="match status" value="1"/>
</dbReference>
<feature type="compositionally biased region" description="Basic and acidic residues" evidence="9">
    <location>
        <begin position="327"/>
        <end position="341"/>
    </location>
</feature>
<dbReference type="PANTHER" id="PTHR28118:SF1">
    <property type="entry name" value="POLYNUCLEOTIDE 5'-TRIPHOSPHATASE CTL1-RELATED"/>
    <property type="match status" value="1"/>
</dbReference>
<comment type="function">
    <text evidence="8">First step of mRNA capping. Converts the 5'-triphosphate end of a nascent mRNA chain into a diphosphate end.</text>
</comment>
<accession>A0AAJ0B780</accession>
<dbReference type="GO" id="GO:0006370">
    <property type="term" value="P:7-methylguanosine mRNA capping"/>
    <property type="evidence" value="ECO:0007669"/>
    <property type="project" value="UniProtKB-UniRule"/>
</dbReference>
<evidence type="ECO:0000256" key="7">
    <source>
        <dbReference type="ARBA" id="ARBA00047740"/>
    </source>
</evidence>